<evidence type="ECO:0000313" key="2">
    <source>
        <dbReference type="Proteomes" id="UP000823634"/>
    </source>
</evidence>
<dbReference type="AlphaFoldDB" id="A0A9D9GVH9"/>
<proteinExistence type="predicted"/>
<accession>A0A9D9GVH9</accession>
<comment type="caution">
    <text evidence="1">The sequence shown here is derived from an EMBL/GenBank/DDBJ whole genome shotgun (WGS) entry which is preliminary data.</text>
</comment>
<dbReference type="Proteomes" id="UP000823634">
    <property type="component" value="Unassembled WGS sequence"/>
</dbReference>
<reference evidence="1" key="1">
    <citation type="submission" date="2020-10" db="EMBL/GenBank/DDBJ databases">
        <authorList>
            <person name="Gilroy R."/>
        </authorList>
    </citation>
    <scope>NUCLEOTIDE SEQUENCE</scope>
    <source>
        <strain evidence="1">17113</strain>
    </source>
</reference>
<sequence>MKRKQRFDGTIIIGDPCSMVSTEEDWQKAKWGEKMDLLGFSDFLAIEFEEVRQKVVDGDDTTYGGFCTDSCMVDVLYLDELLKYNPDFRQELEKFPHNYAIVRDFKGEVTFRTKNSARCIVGTGNINFVSIPFDL</sequence>
<organism evidence="1 2">
    <name type="scientific">Candidatus Alloenteromonas pullistercoris</name>
    <dbReference type="NCBI Taxonomy" id="2840785"/>
    <lineage>
        <taxon>Bacteria</taxon>
        <taxon>Bacillati</taxon>
        <taxon>Bacillota</taxon>
        <taxon>Bacillota incertae sedis</taxon>
        <taxon>Candidatus Alloenteromonas</taxon>
    </lineage>
</organism>
<gene>
    <name evidence="1" type="ORF">IAC61_02315</name>
</gene>
<dbReference type="EMBL" id="JADINA010000018">
    <property type="protein sequence ID" value="MBO8426139.1"/>
    <property type="molecule type" value="Genomic_DNA"/>
</dbReference>
<evidence type="ECO:0000313" key="1">
    <source>
        <dbReference type="EMBL" id="MBO8426139.1"/>
    </source>
</evidence>
<protein>
    <submittedName>
        <fullName evidence="1">Uncharacterized protein</fullName>
    </submittedName>
</protein>
<name>A0A9D9GVH9_9FIRM</name>
<reference evidence="1" key="2">
    <citation type="journal article" date="2021" name="PeerJ">
        <title>Extensive microbial diversity within the chicken gut microbiome revealed by metagenomics and culture.</title>
        <authorList>
            <person name="Gilroy R."/>
            <person name="Ravi A."/>
            <person name="Getino M."/>
            <person name="Pursley I."/>
            <person name="Horton D.L."/>
            <person name="Alikhan N.F."/>
            <person name="Baker D."/>
            <person name="Gharbi K."/>
            <person name="Hall N."/>
            <person name="Watson M."/>
            <person name="Adriaenssens E.M."/>
            <person name="Foster-Nyarko E."/>
            <person name="Jarju S."/>
            <person name="Secka A."/>
            <person name="Antonio M."/>
            <person name="Oren A."/>
            <person name="Chaudhuri R.R."/>
            <person name="La Ragione R."/>
            <person name="Hildebrand F."/>
            <person name="Pallen M.J."/>
        </authorList>
    </citation>
    <scope>NUCLEOTIDE SEQUENCE</scope>
    <source>
        <strain evidence="1">17113</strain>
    </source>
</reference>